<keyword evidence="3" id="KW-1185">Reference proteome</keyword>
<organism evidence="2 3">
    <name type="scientific">Corchorus olitorius</name>
    <dbReference type="NCBI Taxonomy" id="93759"/>
    <lineage>
        <taxon>Eukaryota</taxon>
        <taxon>Viridiplantae</taxon>
        <taxon>Streptophyta</taxon>
        <taxon>Embryophyta</taxon>
        <taxon>Tracheophyta</taxon>
        <taxon>Spermatophyta</taxon>
        <taxon>Magnoliopsida</taxon>
        <taxon>eudicotyledons</taxon>
        <taxon>Gunneridae</taxon>
        <taxon>Pentapetalae</taxon>
        <taxon>rosids</taxon>
        <taxon>malvids</taxon>
        <taxon>Malvales</taxon>
        <taxon>Malvaceae</taxon>
        <taxon>Grewioideae</taxon>
        <taxon>Apeibeae</taxon>
        <taxon>Corchorus</taxon>
    </lineage>
</organism>
<gene>
    <name evidence="2" type="ORF">COLO4_28772</name>
</gene>
<accession>A0A1R3HIG9</accession>
<proteinExistence type="inferred from homology"/>
<evidence type="ECO:0000313" key="2">
    <source>
        <dbReference type="EMBL" id="OMO70093.1"/>
    </source>
</evidence>
<comment type="caution">
    <text evidence="2">The sequence shown here is derived from an EMBL/GenBank/DDBJ whole genome shotgun (WGS) entry which is preliminary data.</text>
</comment>
<dbReference type="OrthoDB" id="1063785at2759"/>
<comment type="similarity">
    <text evidence="1">Belongs to the serpin family.</text>
</comment>
<dbReference type="InterPro" id="IPR042178">
    <property type="entry name" value="Serpin_sf_1"/>
</dbReference>
<dbReference type="EMBL" id="AWUE01020043">
    <property type="protein sequence ID" value="OMO70093.1"/>
    <property type="molecule type" value="Genomic_DNA"/>
</dbReference>
<reference evidence="3" key="1">
    <citation type="submission" date="2013-09" db="EMBL/GenBank/DDBJ databases">
        <title>Corchorus olitorius genome sequencing.</title>
        <authorList>
            <person name="Alam M."/>
            <person name="Haque M.S."/>
            <person name="Islam M.S."/>
            <person name="Emdad E.M."/>
            <person name="Islam M.M."/>
            <person name="Ahmed B."/>
            <person name="Halim A."/>
            <person name="Hossen Q.M.M."/>
            <person name="Hossain M.Z."/>
            <person name="Ahmed R."/>
            <person name="Khan M.M."/>
            <person name="Islam R."/>
            <person name="Rashid M.M."/>
            <person name="Khan S.A."/>
            <person name="Rahman M.S."/>
            <person name="Alam M."/>
            <person name="Yahiya A.S."/>
            <person name="Khan M.S."/>
            <person name="Azam M.S."/>
            <person name="Haque T."/>
            <person name="Lashkar M.Z.H."/>
            <person name="Akhand A.I."/>
            <person name="Morshed G."/>
            <person name="Roy S."/>
            <person name="Uddin K.S."/>
            <person name="Rabeya T."/>
            <person name="Hossain A.S."/>
            <person name="Chowdhury A."/>
            <person name="Snigdha A.R."/>
            <person name="Mortoza M.S."/>
            <person name="Matin S.A."/>
            <person name="Hoque S.M.E."/>
            <person name="Islam M.K."/>
            <person name="Roy D.K."/>
            <person name="Haider R."/>
            <person name="Moosa M.M."/>
            <person name="Elias S.M."/>
            <person name="Hasan A.M."/>
            <person name="Jahan S."/>
            <person name="Shafiuddin M."/>
            <person name="Mahmood N."/>
            <person name="Shommy N.S."/>
        </authorList>
    </citation>
    <scope>NUCLEOTIDE SEQUENCE [LARGE SCALE GENOMIC DNA]</scope>
    <source>
        <strain evidence="3">cv. O-4</strain>
    </source>
</reference>
<sequence length="95" mass="10493">MPLTPEPWFEDGHTDAVNLGLQIVKLEFLERAKAGFDRNFAGSPLSLTFFLSLLASESKGDIKDRLLASLGSKNSDELYQKSFNLLSLAKSNEDS</sequence>
<evidence type="ECO:0000256" key="1">
    <source>
        <dbReference type="ARBA" id="ARBA00009500"/>
    </source>
</evidence>
<dbReference type="Proteomes" id="UP000187203">
    <property type="component" value="Unassembled WGS sequence"/>
</dbReference>
<dbReference type="InterPro" id="IPR036186">
    <property type="entry name" value="Serpin_sf"/>
</dbReference>
<protein>
    <submittedName>
        <fullName evidence="2">Serpin-ZX-like protein</fullName>
    </submittedName>
</protein>
<dbReference type="SUPFAM" id="SSF56574">
    <property type="entry name" value="Serpins"/>
    <property type="match status" value="1"/>
</dbReference>
<name>A0A1R3HIG9_9ROSI</name>
<dbReference type="Gene3D" id="3.30.497.10">
    <property type="entry name" value="Antithrombin, subunit I, domain 2"/>
    <property type="match status" value="1"/>
</dbReference>
<dbReference type="AlphaFoldDB" id="A0A1R3HIG9"/>
<evidence type="ECO:0000313" key="3">
    <source>
        <dbReference type="Proteomes" id="UP000187203"/>
    </source>
</evidence>